<protein>
    <submittedName>
        <fullName evidence="1">Uncharacterized protein</fullName>
    </submittedName>
</protein>
<sequence>MPRKGLEHKSYEEQLLFSPKKMRLREDLIALYNFLKEGSSEVEVGVFSQVTSNRTSENGPKLGQGRFKLNIRKNVFTKSIIKHWNRLPKNVVDSPSLEAFKRCVTITRGDMA</sequence>
<name>A0ABQ9DQ90_9PASS</name>
<comment type="caution">
    <text evidence="1">The sequence shown here is derived from an EMBL/GenBank/DDBJ whole genome shotgun (WGS) entry which is preliminary data.</text>
</comment>
<evidence type="ECO:0000313" key="1">
    <source>
        <dbReference type="EMBL" id="KAJ7423644.1"/>
    </source>
</evidence>
<dbReference type="EMBL" id="WHWB01032789">
    <property type="protein sequence ID" value="KAJ7423644.1"/>
    <property type="molecule type" value="Genomic_DNA"/>
</dbReference>
<dbReference type="Proteomes" id="UP001145742">
    <property type="component" value="Unassembled WGS sequence"/>
</dbReference>
<evidence type="ECO:0000313" key="2">
    <source>
        <dbReference type="Proteomes" id="UP001145742"/>
    </source>
</evidence>
<proteinExistence type="predicted"/>
<reference evidence="1" key="1">
    <citation type="submission" date="2019-10" db="EMBL/GenBank/DDBJ databases">
        <authorList>
            <person name="Soares A.E.R."/>
            <person name="Aleixo A."/>
            <person name="Schneider P."/>
            <person name="Miyaki C.Y."/>
            <person name="Schneider M.P."/>
            <person name="Mello C."/>
            <person name="Vasconcelos A.T.R."/>
        </authorList>
    </citation>
    <scope>NUCLEOTIDE SEQUENCE</scope>
    <source>
        <tissue evidence="1">Muscle</tissue>
    </source>
</reference>
<keyword evidence="2" id="KW-1185">Reference proteome</keyword>
<organism evidence="1 2">
    <name type="scientific">Willisornis vidua</name>
    <name type="common">Xingu scale-backed antbird</name>
    <dbReference type="NCBI Taxonomy" id="1566151"/>
    <lineage>
        <taxon>Eukaryota</taxon>
        <taxon>Metazoa</taxon>
        <taxon>Chordata</taxon>
        <taxon>Craniata</taxon>
        <taxon>Vertebrata</taxon>
        <taxon>Euteleostomi</taxon>
        <taxon>Archelosauria</taxon>
        <taxon>Archosauria</taxon>
        <taxon>Dinosauria</taxon>
        <taxon>Saurischia</taxon>
        <taxon>Theropoda</taxon>
        <taxon>Coelurosauria</taxon>
        <taxon>Aves</taxon>
        <taxon>Neognathae</taxon>
        <taxon>Neoaves</taxon>
        <taxon>Telluraves</taxon>
        <taxon>Australaves</taxon>
        <taxon>Passeriformes</taxon>
        <taxon>Thamnophilidae</taxon>
        <taxon>Willisornis</taxon>
    </lineage>
</organism>
<accession>A0ABQ9DQ90</accession>
<gene>
    <name evidence="1" type="ORF">WISP_33063</name>
</gene>